<dbReference type="SUPFAM" id="SSF48403">
    <property type="entry name" value="Ankyrin repeat"/>
    <property type="match status" value="1"/>
</dbReference>
<dbReference type="Gene3D" id="1.25.40.20">
    <property type="entry name" value="Ankyrin repeat-containing domain"/>
    <property type="match status" value="2"/>
</dbReference>
<name>A0ABR4CFB8_9HELO</name>
<dbReference type="SMART" id="SM00248">
    <property type="entry name" value="ANK"/>
    <property type="match status" value="3"/>
</dbReference>
<protein>
    <recommendedName>
        <fullName evidence="5">Peptidase A2 domain-containing protein</fullName>
    </recommendedName>
</protein>
<keyword evidence="3 4" id="KW-0040">ANK repeat</keyword>
<comment type="similarity">
    <text evidence="1">Belongs to the ankyrin SOCS box (ASB) family.</text>
</comment>
<organism evidence="6 7">
    <name type="scientific">Oculimacula yallundae</name>
    <dbReference type="NCBI Taxonomy" id="86028"/>
    <lineage>
        <taxon>Eukaryota</taxon>
        <taxon>Fungi</taxon>
        <taxon>Dikarya</taxon>
        <taxon>Ascomycota</taxon>
        <taxon>Pezizomycotina</taxon>
        <taxon>Leotiomycetes</taxon>
        <taxon>Helotiales</taxon>
        <taxon>Ploettnerulaceae</taxon>
        <taxon>Oculimacula</taxon>
    </lineage>
</organism>
<proteinExistence type="inferred from homology"/>
<dbReference type="InterPro" id="IPR002110">
    <property type="entry name" value="Ankyrin_rpt"/>
</dbReference>
<feature type="repeat" description="ANK" evidence="4">
    <location>
        <begin position="182"/>
        <end position="210"/>
    </location>
</feature>
<evidence type="ECO:0000313" key="6">
    <source>
        <dbReference type="EMBL" id="KAL2068655.1"/>
    </source>
</evidence>
<dbReference type="PANTHER" id="PTHR24136:SF15">
    <property type="entry name" value="ANK_REP_REGION DOMAIN-CONTAINING PROTEIN"/>
    <property type="match status" value="1"/>
</dbReference>
<dbReference type="InterPro" id="IPR001995">
    <property type="entry name" value="Peptidase_A2_cat"/>
</dbReference>
<keyword evidence="2" id="KW-0677">Repeat</keyword>
<dbReference type="Proteomes" id="UP001595075">
    <property type="component" value="Unassembled WGS sequence"/>
</dbReference>
<reference evidence="6 7" key="1">
    <citation type="journal article" date="2024" name="Commun. Biol.">
        <title>Comparative genomic analysis of thermophilic fungi reveals convergent evolutionary adaptations and gene losses.</title>
        <authorList>
            <person name="Steindorff A.S."/>
            <person name="Aguilar-Pontes M.V."/>
            <person name="Robinson A.J."/>
            <person name="Andreopoulos B."/>
            <person name="LaButti K."/>
            <person name="Kuo A."/>
            <person name="Mondo S."/>
            <person name="Riley R."/>
            <person name="Otillar R."/>
            <person name="Haridas S."/>
            <person name="Lipzen A."/>
            <person name="Grimwood J."/>
            <person name="Schmutz J."/>
            <person name="Clum A."/>
            <person name="Reid I.D."/>
            <person name="Moisan M.C."/>
            <person name="Butler G."/>
            <person name="Nguyen T.T.M."/>
            <person name="Dewar K."/>
            <person name="Conant G."/>
            <person name="Drula E."/>
            <person name="Henrissat B."/>
            <person name="Hansel C."/>
            <person name="Singer S."/>
            <person name="Hutchinson M.I."/>
            <person name="de Vries R.P."/>
            <person name="Natvig D.O."/>
            <person name="Powell A.J."/>
            <person name="Tsang A."/>
            <person name="Grigoriev I.V."/>
        </authorList>
    </citation>
    <scope>NUCLEOTIDE SEQUENCE [LARGE SCALE GENOMIC DNA]</scope>
    <source>
        <strain evidence="6 7">CBS 494.80</strain>
    </source>
</reference>
<accession>A0ABR4CFB8</accession>
<sequence length="557" mass="61558">MQPSARTTALRQWLRPFNEKVPFKSPHFTTPHAQASPFSIINSFGTMASAADEKSFGEVFLDACWAGEKAQIYEAIISGRLTQELLNVALVPATGNGFEPGYVNIVSALFAAGACITQDAIDALHGENMQQDPAVVRLFFDHGLDPNATVTGGEPVFRFFTNLSCAREFLSRGTDPSRCGPSKMTPLYRALDIGEVDLAELLIEYGAKVEPNLPWATVGLRKQYGELMTQYLLDKGLDPDQAVSEEWGNPLHLAALAAEPEIVKMLLDAGADRTILSTGWRFRGKTAEQIVLATMTGLEDVKHEKEEANGSQIHVKHYLIIEESPRNPTASEDMKQLSLLLWLAFAVSINSLVAVILRKVSQIGRVLSFILITPLHQFSREELSACAPTFSGVETRDVRNEELILIQRNATAFANAAVAQDISTATMQEFSKLKPATDTEAAEQYSTGTALLKGSYLIVPNQSWRQTVPSDTEYPDMWKLIKTTVGSIVSTLQDEARWKTIVYAPVEGKNAKDILNSPYRSEEKNIFKHDPEHAPGADIPHMSSLWVEEKQVHLDTW</sequence>
<gene>
    <name evidence="6" type="ORF">VTL71DRAFT_14992</name>
</gene>
<evidence type="ECO:0000256" key="3">
    <source>
        <dbReference type="ARBA" id="ARBA00023043"/>
    </source>
</evidence>
<evidence type="ECO:0000256" key="1">
    <source>
        <dbReference type="ARBA" id="ARBA00005949"/>
    </source>
</evidence>
<dbReference type="PROSITE" id="PS50175">
    <property type="entry name" value="ASP_PROT_RETROV"/>
    <property type="match status" value="1"/>
</dbReference>
<evidence type="ECO:0000259" key="5">
    <source>
        <dbReference type="PROSITE" id="PS50175"/>
    </source>
</evidence>
<dbReference type="PROSITE" id="PS50088">
    <property type="entry name" value="ANK_REPEAT"/>
    <property type="match status" value="2"/>
</dbReference>
<dbReference type="InterPro" id="IPR036770">
    <property type="entry name" value="Ankyrin_rpt-contain_sf"/>
</dbReference>
<dbReference type="PANTHER" id="PTHR24136">
    <property type="entry name" value="SOWAH (DROSOPHILA) HOMOLOG"/>
    <property type="match status" value="1"/>
</dbReference>
<keyword evidence="7" id="KW-1185">Reference proteome</keyword>
<evidence type="ECO:0000256" key="2">
    <source>
        <dbReference type="ARBA" id="ARBA00022737"/>
    </source>
</evidence>
<dbReference type="EMBL" id="JAZHXI010000008">
    <property type="protein sequence ID" value="KAL2068655.1"/>
    <property type="molecule type" value="Genomic_DNA"/>
</dbReference>
<dbReference type="Pfam" id="PF00023">
    <property type="entry name" value="Ank"/>
    <property type="match status" value="1"/>
</dbReference>
<feature type="repeat" description="ANK" evidence="4">
    <location>
        <begin position="246"/>
        <end position="278"/>
    </location>
</feature>
<dbReference type="InterPro" id="IPR051573">
    <property type="entry name" value="Ankyrin-SOCS_box_domain"/>
</dbReference>
<comment type="caution">
    <text evidence="6">The sequence shown here is derived from an EMBL/GenBank/DDBJ whole genome shotgun (WGS) entry which is preliminary data.</text>
</comment>
<evidence type="ECO:0000313" key="7">
    <source>
        <dbReference type="Proteomes" id="UP001595075"/>
    </source>
</evidence>
<evidence type="ECO:0000256" key="4">
    <source>
        <dbReference type="PROSITE-ProRule" id="PRU00023"/>
    </source>
</evidence>
<dbReference type="PROSITE" id="PS50297">
    <property type="entry name" value="ANK_REP_REGION"/>
    <property type="match status" value="2"/>
</dbReference>
<feature type="domain" description="Peptidase A2" evidence="5">
    <location>
        <begin position="263"/>
        <end position="277"/>
    </location>
</feature>